<keyword evidence="4" id="KW-0067">ATP-binding</keyword>
<keyword evidence="8" id="KW-1185">Reference proteome</keyword>
<feature type="domain" description="Helicase ATP-binding" evidence="5">
    <location>
        <begin position="64"/>
        <end position="238"/>
    </location>
</feature>
<dbReference type="InterPro" id="IPR049730">
    <property type="entry name" value="SNF2/RAD54-like_C"/>
</dbReference>
<dbReference type="Pfam" id="PF13020">
    <property type="entry name" value="NOV_C"/>
    <property type="match status" value="1"/>
</dbReference>
<keyword evidence="2" id="KW-0378">Hydrolase</keyword>
<dbReference type="Gene3D" id="3.40.50.10810">
    <property type="entry name" value="Tandem AAA-ATPase domain"/>
    <property type="match status" value="1"/>
</dbReference>
<dbReference type="SMART" id="SM00487">
    <property type="entry name" value="DEXDc"/>
    <property type="match status" value="1"/>
</dbReference>
<dbReference type="InterPro" id="IPR006935">
    <property type="entry name" value="Helicase/UvrB_N"/>
</dbReference>
<evidence type="ECO:0000259" key="5">
    <source>
        <dbReference type="PROSITE" id="PS51192"/>
    </source>
</evidence>
<evidence type="ECO:0000256" key="4">
    <source>
        <dbReference type="ARBA" id="ARBA00022840"/>
    </source>
</evidence>
<dbReference type="CDD" id="cd18793">
    <property type="entry name" value="SF2_C_SNF"/>
    <property type="match status" value="1"/>
</dbReference>
<evidence type="ECO:0000259" key="6">
    <source>
        <dbReference type="PROSITE" id="PS51194"/>
    </source>
</evidence>
<feature type="domain" description="Helicase C-terminal" evidence="6">
    <location>
        <begin position="437"/>
        <end position="595"/>
    </location>
</feature>
<organism evidence="7 8">
    <name type="scientific">Streptomyces djakartensis</name>
    <dbReference type="NCBI Taxonomy" id="68193"/>
    <lineage>
        <taxon>Bacteria</taxon>
        <taxon>Bacillati</taxon>
        <taxon>Actinomycetota</taxon>
        <taxon>Actinomycetes</taxon>
        <taxon>Kitasatosporales</taxon>
        <taxon>Streptomycetaceae</taxon>
        <taxon>Streptomyces</taxon>
    </lineage>
</organism>
<name>A0ABQ2ZFX9_9ACTN</name>
<dbReference type="InterPro" id="IPR014001">
    <property type="entry name" value="Helicase_ATP-bd"/>
</dbReference>
<dbReference type="PROSITE" id="PS51192">
    <property type="entry name" value="HELICASE_ATP_BIND_1"/>
    <property type="match status" value="1"/>
</dbReference>
<dbReference type="InterPro" id="IPR001650">
    <property type="entry name" value="Helicase_C-like"/>
</dbReference>
<dbReference type="InterPro" id="IPR038718">
    <property type="entry name" value="SNF2-like_sf"/>
</dbReference>
<evidence type="ECO:0000256" key="3">
    <source>
        <dbReference type="ARBA" id="ARBA00022806"/>
    </source>
</evidence>
<evidence type="ECO:0000313" key="8">
    <source>
        <dbReference type="Proteomes" id="UP000653308"/>
    </source>
</evidence>
<dbReference type="InterPro" id="IPR024975">
    <property type="entry name" value="NOV_C"/>
</dbReference>
<reference evidence="8" key="1">
    <citation type="journal article" date="2019" name="Int. J. Syst. Evol. Microbiol.">
        <title>The Global Catalogue of Microorganisms (GCM) 10K type strain sequencing project: providing services to taxonomists for standard genome sequencing and annotation.</title>
        <authorList>
            <consortium name="The Broad Institute Genomics Platform"/>
            <consortium name="The Broad Institute Genome Sequencing Center for Infectious Disease"/>
            <person name="Wu L."/>
            <person name="Ma J."/>
        </authorList>
    </citation>
    <scope>NUCLEOTIDE SEQUENCE [LARGE SCALE GENOMIC DNA]</scope>
    <source>
        <strain evidence="8">JCM 4957</strain>
    </source>
</reference>
<dbReference type="CDD" id="cd18011">
    <property type="entry name" value="DEXDc_RapA"/>
    <property type="match status" value="1"/>
</dbReference>
<accession>A0ABQ2ZFX9</accession>
<dbReference type="Pfam" id="PF00271">
    <property type="entry name" value="Helicase_C"/>
    <property type="match status" value="1"/>
</dbReference>
<dbReference type="SMART" id="SM00490">
    <property type="entry name" value="HELICc"/>
    <property type="match status" value="1"/>
</dbReference>
<dbReference type="InterPro" id="IPR027417">
    <property type="entry name" value="P-loop_NTPase"/>
</dbReference>
<dbReference type="SUPFAM" id="SSF52540">
    <property type="entry name" value="P-loop containing nucleoside triphosphate hydrolases"/>
    <property type="match status" value="2"/>
</dbReference>
<dbReference type="PROSITE" id="PS51194">
    <property type="entry name" value="HELICASE_CTER"/>
    <property type="match status" value="1"/>
</dbReference>
<sequence>MLESELDAALAKVAPKPELVDAQDLFLWVESQRIKHAFAHDPLFAVSMSGVRGLPHQIEAVYRHMLPQPRLRFVLADDPGAGKTIMAGLLLKELKLRGAVERILILSPAPLTTQWQDEMLDKFDEQFEIVSGEQVRHQLGQSPWERFPLAISSIDFAKRDDVRDELLRAQWDLVIVDEAHKASAFTKRGRDERVIKTKRYVLVEGVAQQADRLLLLTATPHSGDEDRFTRFLGLLDPDQFSTPDLVKKQISNDGNPYFLRRQKEDLVDEQNHALFVERHVRTQPFQLSTAEYALYQDVTEYVNTYLGSSGGSRGNAVALARTVLQRRLASSLGAIRSSLAKRADRLSDLVDQLTAMDPADRNRRLAALGRMPADSDFEDDGEAESDDIDEIVDDALATEVSSAEQISQLRTEVSELRKLVSHADRVRAQGDERKLVALRECLARAEFEELRDGRGKLLIFTEHRDTLSYLEENLRRQGYSVCTIHGGHSPAERKRIQHDFRQNKQICIATEAAGEGINLQFCHLMINYDLPWNPVRLEQRMGRVHRIGQSADCWIFNFCATNTVEGQLLAGLHARLEAMRADLDGRVYDVIGELLTINGIDFERLVKETLANPTRANRDAAVAAINQLNSEKLAEYEKDTGIALAKKYVDIDWVRGQNFLSDERRLMPEYAEAFFLRAASRQRLRVERRADQLLRIEHVPVALRSEDLAAVKHRGRPDSEYRKLTFRKEERSRIEHEDSVLCSPGHPLFAALAESLERDLTADNVPQGAAAFVDPGALAPYFVHLFAYEVVGEDVHGASELAFAEVVAVIEDQDGLHRGPADVLHTLTPATPVEARKAAAPSPDQIKTATDWLRVEVQLSRSTAERNSRLDQAKLRASYLEEAMDAQKRRLESRWDTYDAKVAAGDDSYRLQRDNAARQLQELKHRRASKLESLNRLGVVRSGKVTHLGSASVVPPHKPEHPDVDVMRSSSKEVEEAAVEVAMAFETEQGWEPEYLGHLMDGSGFDIRSTRTLPDGSSQVRRIEVKGRSAASGDVGLYRTEWYAAQRWAAGFWLYVVYSATSNPVLMRVQDPYHTLPNVSEIRQVTGYRVPGASIRAHAVVETRAAEREE</sequence>
<dbReference type="PANTHER" id="PTHR45766">
    <property type="entry name" value="DNA ANNEALING HELICASE AND ENDONUCLEASE ZRANB3 FAMILY MEMBER"/>
    <property type="match status" value="1"/>
</dbReference>
<keyword evidence="3 7" id="KW-0347">Helicase</keyword>
<dbReference type="Gene3D" id="3.40.50.300">
    <property type="entry name" value="P-loop containing nucleotide triphosphate hydrolases"/>
    <property type="match status" value="1"/>
</dbReference>
<dbReference type="InterPro" id="IPR057342">
    <property type="entry name" value="DEXDc_RapA"/>
</dbReference>
<dbReference type="Proteomes" id="UP000653308">
    <property type="component" value="Unassembled WGS sequence"/>
</dbReference>
<dbReference type="Pfam" id="PF04851">
    <property type="entry name" value="ResIII"/>
    <property type="match status" value="1"/>
</dbReference>
<evidence type="ECO:0000256" key="1">
    <source>
        <dbReference type="ARBA" id="ARBA00022741"/>
    </source>
</evidence>
<dbReference type="EMBL" id="BMWE01000004">
    <property type="protein sequence ID" value="GGY12741.1"/>
    <property type="molecule type" value="Genomic_DNA"/>
</dbReference>
<protein>
    <submittedName>
        <fullName evidence="7">Helicase</fullName>
    </submittedName>
</protein>
<dbReference type="PANTHER" id="PTHR45766:SF6">
    <property type="entry name" value="SWI_SNF-RELATED MATRIX-ASSOCIATED ACTIN-DEPENDENT REGULATOR OF CHROMATIN SUBFAMILY A-LIKE PROTEIN 1"/>
    <property type="match status" value="1"/>
</dbReference>
<keyword evidence="1" id="KW-0547">Nucleotide-binding</keyword>
<evidence type="ECO:0000256" key="2">
    <source>
        <dbReference type="ARBA" id="ARBA00022801"/>
    </source>
</evidence>
<comment type="caution">
    <text evidence="7">The sequence shown here is derived from an EMBL/GenBank/DDBJ whole genome shotgun (WGS) entry which is preliminary data.</text>
</comment>
<dbReference type="GO" id="GO:0004386">
    <property type="term" value="F:helicase activity"/>
    <property type="evidence" value="ECO:0007669"/>
    <property type="project" value="UniProtKB-KW"/>
</dbReference>
<proteinExistence type="predicted"/>
<evidence type="ECO:0000313" key="7">
    <source>
        <dbReference type="EMBL" id="GGY12741.1"/>
    </source>
</evidence>
<gene>
    <name evidence="7" type="ORF">GCM10010384_17680</name>
</gene>